<dbReference type="AlphaFoldDB" id="A0A510I7Y8"/>
<evidence type="ECO:0000259" key="2">
    <source>
        <dbReference type="Pfam" id="PF03886"/>
    </source>
</evidence>
<name>A0A510I7Y8_9VIBR</name>
<keyword evidence="1" id="KW-0732">Signal</keyword>
<organism evidence="3 4">
    <name type="scientific">Vibrio rotiferianus</name>
    <dbReference type="NCBI Taxonomy" id="190895"/>
    <lineage>
        <taxon>Bacteria</taxon>
        <taxon>Pseudomonadati</taxon>
        <taxon>Pseudomonadota</taxon>
        <taxon>Gammaproteobacteria</taxon>
        <taxon>Vibrionales</taxon>
        <taxon>Vibrionaceae</taxon>
        <taxon>Vibrio</taxon>
    </lineage>
</organism>
<dbReference type="Pfam" id="PF03886">
    <property type="entry name" value="ABC_trans_aux"/>
    <property type="match status" value="1"/>
</dbReference>
<feature type="domain" description="ABC-type transport auxiliary lipoprotein component" evidence="2">
    <location>
        <begin position="42"/>
        <end position="186"/>
    </location>
</feature>
<sequence length="189" mass="20866">MKRRILLISALLAGCSSAPQNTDAFYVLPELSAANINSTMVVQRTPLIVRPVELASYLADSGIVYRTSETQIVQAKHNQWAHSISEQITSRVINELRTKQTQYWPVEVNNLLDQSHESKLQLSLSKFNGNFEGNAELEGEWLIIDANGKVTNSSPVNINVPLQNDGYDALVDALSEGLSNLTDQIATKL</sequence>
<dbReference type="InterPro" id="IPR005586">
    <property type="entry name" value="ABC_trans_aux"/>
</dbReference>
<dbReference type="PROSITE" id="PS51257">
    <property type="entry name" value="PROKAR_LIPOPROTEIN"/>
    <property type="match status" value="1"/>
</dbReference>
<accession>A0A510I7Y8</accession>
<gene>
    <name evidence="3" type="ORF">VroAM7_11230</name>
</gene>
<evidence type="ECO:0000256" key="1">
    <source>
        <dbReference type="SAM" id="SignalP"/>
    </source>
</evidence>
<dbReference type="SUPFAM" id="SSF159594">
    <property type="entry name" value="XCC0632-like"/>
    <property type="match status" value="1"/>
</dbReference>
<feature type="chain" id="PRO_5022205844" description="ABC-type transport auxiliary lipoprotein component domain-containing protein" evidence="1">
    <location>
        <begin position="19"/>
        <end position="189"/>
    </location>
</feature>
<dbReference type="Gene3D" id="3.40.50.10610">
    <property type="entry name" value="ABC-type transport auxiliary lipoprotein component"/>
    <property type="match status" value="1"/>
</dbReference>
<dbReference type="Proteomes" id="UP000315115">
    <property type="component" value="Chromosome 1"/>
</dbReference>
<dbReference type="RefSeq" id="WP_143692320.1">
    <property type="nucleotide sequence ID" value="NZ_AP019798.1"/>
</dbReference>
<protein>
    <recommendedName>
        <fullName evidence="2">ABC-type transport auxiliary lipoprotein component domain-containing protein</fullName>
    </recommendedName>
</protein>
<evidence type="ECO:0000313" key="3">
    <source>
        <dbReference type="EMBL" id="BBL88470.1"/>
    </source>
</evidence>
<reference evidence="4" key="1">
    <citation type="submission" date="2019-07" db="EMBL/GenBank/DDBJ databases">
        <title>Complete Genome Sequences of Vibrion rotiferianus strain AM7.</title>
        <authorList>
            <person name="Miyazaki K."/>
            <person name="Wiseschart A."/>
            <person name="Pootanakit K."/>
            <person name="Ishimori K."/>
            <person name="Kitahara K."/>
        </authorList>
    </citation>
    <scope>NUCLEOTIDE SEQUENCE [LARGE SCALE GENOMIC DNA]</scope>
    <source>
        <strain evidence="4">AM7</strain>
    </source>
</reference>
<dbReference type="EMBL" id="AP019798">
    <property type="protein sequence ID" value="BBL88470.1"/>
    <property type="molecule type" value="Genomic_DNA"/>
</dbReference>
<feature type="signal peptide" evidence="1">
    <location>
        <begin position="1"/>
        <end position="18"/>
    </location>
</feature>
<proteinExistence type="predicted"/>
<evidence type="ECO:0000313" key="4">
    <source>
        <dbReference type="Proteomes" id="UP000315115"/>
    </source>
</evidence>